<sequence>MSKSGLAAILKDLCGIAKQQRSVKGEVATPLQYLQLIC</sequence>
<proteinExistence type="predicted"/>
<keyword evidence="2" id="KW-1185">Reference proteome</keyword>
<organism evidence="1 2">
    <name type="scientific">Salmonella phage vB_SalS_ABTNLsp9</name>
    <dbReference type="NCBI Taxonomy" id="2789812"/>
    <lineage>
        <taxon>Viruses</taxon>
        <taxon>Duplodnaviria</taxon>
        <taxon>Heunggongvirae</taxon>
        <taxon>Uroviricota</taxon>
        <taxon>Caudoviricetes</taxon>
        <taxon>Demerecviridae</taxon>
        <taxon>Markadamsvirinae</taxon>
        <taxon>Tequintavirus</taxon>
        <taxon>Tequintavirus ABTNLsp9</taxon>
    </lineage>
</organism>
<dbReference type="EMBL" id="MW149275">
    <property type="protein sequence ID" value="QPI13667.1"/>
    <property type="molecule type" value="Genomic_DNA"/>
</dbReference>
<name>A0A7S9SNR0_9CAUD</name>
<protein>
    <submittedName>
        <fullName evidence="1">Replication origin binding protein</fullName>
    </submittedName>
</protein>
<dbReference type="Proteomes" id="UP000595015">
    <property type="component" value="Segment"/>
</dbReference>
<dbReference type="RefSeq" id="YP_011817577.1">
    <property type="nucleotide sequence ID" value="NC_103220.1"/>
</dbReference>
<evidence type="ECO:0000313" key="1">
    <source>
        <dbReference type="EMBL" id="QPI13667.1"/>
    </source>
</evidence>
<reference evidence="1 2" key="1">
    <citation type="submission" date="2020-10" db="EMBL/GenBank/DDBJ databases">
        <authorList>
            <person name="Cong C."/>
            <person name="Tan D."/>
            <person name="Sun X."/>
            <person name="Zhang H."/>
            <person name="Chi X."/>
            <person name="He Y."/>
            <person name="Li X."/>
        </authorList>
    </citation>
    <scope>NUCLEOTIDE SEQUENCE [LARGE SCALE GENOMIC DNA]</scope>
</reference>
<accession>A0A7S9SNR0</accession>
<evidence type="ECO:0000313" key="2">
    <source>
        <dbReference type="Proteomes" id="UP000595015"/>
    </source>
</evidence>